<dbReference type="EMBL" id="JH712242">
    <property type="protein sequence ID" value="EFO17806.1"/>
    <property type="molecule type" value="Genomic_DNA"/>
</dbReference>
<proteinExistence type="predicted"/>
<dbReference type="AlphaFoldDB" id="A0A1S0TPC6"/>
<dbReference type="RefSeq" id="XP_003146263.1">
    <property type="nucleotide sequence ID" value="XM_003146215.1"/>
</dbReference>
<feature type="signal peptide" evidence="1">
    <location>
        <begin position="1"/>
        <end position="18"/>
    </location>
</feature>
<evidence type="ECO:0000313" key="2">
    <source>
        <dbReference type="EMBL" id="EFO17806.1"/>
    </source>
</evidence>
<feature type="chain" id="PRO_5010214686" evidence="1">
    <location>
        <begin position="19"/>
        <end position="106"/>
    </location>
</feature>
<keyword evidence="1" id="KW-0732">Signal</keyword>
<dbReference type="CTD" id="9948138"/>
<dbReference type="InParanoid" id="A0A1S0TPC6"/>
<evidence type="ECO:0000256" key="1">
    <source>
        <dbReference type="SAM" id="SignalP"/>
    </source>
</evidence>
<name>A0A1S0TPC6_LOALO</name>
<gene>
    <name evidence="2" type="ORF">LOAG_10691</name>
</gene>
<sequence>MGIGAMNMLALLFIISHSERHCGTIQRTKCHTIDGRCKLTNECKKDASHSKMLISLSYAGNYYTSSYTVSDIDKRIRNNSGKLNNKNKYYKSDAIRKYLSPNDFTP</sequence>
<organism evidence="2">
    <name type="scientific">Loa loa</name>
    <name type="common">Eye worm</name>
    <name type="synonym">Filaria loa</name>
    <dbReference type="NCBI Taxonomy" id="7209"/>
    <lineage>
        <taxon>Eukaryota</taxon>
        <taxon>Metazoa</taxon>
        <taxon>Ecdysozoa</taxon>
        <taxon>Nematoda</taxon>
        <taxon>Chromadorea</taxon>
        <taxon>Rhabditida</taxon>
        <taxon>Spirurina</taxon>
        <taxon>Spiruromorpha</taxon>
        <taxon>Filarioidea</taxon>
        <taxon>Onchocercidae</taxon>
        <taxon>Loa</taxon>
    </lineage>
</organism>
<reference evidence="2" key="1">
    <citation type="submission" date="2012-04" db="EMBL/GenBank/DDBJ databases">
        <title>The Genome Sequence of Loa loa.</title>
        <authorList>
            <consortium name="The Broad Institute Genome Sequencing Platform"/>
            <consortium name="Broad Institute Genome Sequencing Center for Infectious Disease"/>
            <person name="Nutman T.B."/>
            <person name="Fink D.L."/>
            <person name="Russ C."/>
            <person name="Young S."/>
            <person name="Zeng Q."/>
            <person name="Gargeya S."/>
            <person name="Alvarado L."/>
            <person name="Berlin A."/>
            <person name="Chapman S.B."/>
            <person name="Chen Z."/>
            <person name="Freedman E."/>
            <person name="Gellesch M."/>
            <person name="Goldberg J."/>
            <person name="Griggs A."/>
            <person name="Gujja S."/>
            <person name="Heilman E.R."/>
            <person name="Heiman D."/>
            <person name="Howarth C."/>
            <person name="Mehta T."/>
            <person name="Neiman D."/>
            <person name="Pearson M."/>
            <person name="Roberts A."/>
            <person name="Saif S."/>
            <person name="Shea T."/>
            <person name="Shenoy N."/>
            <person name="Sisk P."/>
            <person name="Stolte C."/>
            <person name="Sykes S."/>
            <person name="White J."/>
            <person name="Yandava C."/>
            <person name="Haas B."/>
            <person name="Henn M.R."/>
            <person name="Nusbaum C."/>
            <person name="Birren B."/>
        </authorList>
    </citation>
    <scope>NUCLEOTIDE SEQUENCE [LARGE SCALE GENOMIC DNA]</scope>
</reference>
<dbReference type="KEGG" id="loa:LOAG_10691"/>
<dbReference type="GeneID" id="9948138"/>
<accession>A0A1S0TPC6</accession>
<protein>
    <submittedName>
        <fullName evidence="2">Uncharacterized protein</fullName>
    </submittedName>
</protein>